<reference evidence="1 2" key="1">
    <citation type="submission" date="2016-03" db="EMBL/GenBank/DDBJ databases">
        <title>Draft Genome Sequence of the Strain BR 10245 (Bradyrhizobium sp.) isolated from nodules of Centrolobium paraense.</title>
        <authorList>
            <person name="Simoes-Araujo J.L.Sr."/>
            <person name="Barauna A.C."/>
            <person name="Silva K."/>
            <person name="Zilli J.E."/>
        </authorList>
    </citation>
    <scope>NUCLEOTIDE SEQUENCE [LARGE SCALE GENOMIC DNA]</scope>
    <source>
        <strain evidence="1 2">BR 10245</strain>
    </source>
</reference>
<dbReference type="AlphaFoldDB" id="A0A176YFK0"/>
<protein>
    <submittedName>
        <fullName evidence="1">Uncharacterized protein</fullName>
    </submittedName>
</protein>
<sequence length="64" mass="7137">MAALTLEQIAEKAKNHRVTPSERKAQRVSLIMGLRSKNSTLTRDEVSSFLDQNEGHETAEKKVG</sequence>
<name>A0A176YFK0_9BRAD</name>
<evidence type="ECO:0000313" key="1">
    <source>
        <dbReference type="EMBL" id="OAF03664.1"/>
    </source>
</evidence>
<evidence type="ECO:0000313" key="2">
    <source>
        <dbReference type="Proteomes" id="UP000076959"/>
    </source>
</evidence>
<accession>A0A176YFK0</accession>
<dbReference type="RefSeq" id="WP_063705773.1">
    <property type="nucleotide sequence ID" value="NZ_LUUB01000090.1"/>
</dbReference>
<proteinExistence type="predicted"/>
<dbReference type="EMBL" id="LUUB01000090">
    <property type="protein sequence ID" value="OAF03664.1"/>
    <property type="molecule type" value="Genomic_DNA"/>
</dbReference>
<keyword evidence="2" id="KW-1185">Reference proteome</keyword>
<organism evidence="1 2">
    <name type="scientific">Bradyrhizobium centrolobii</name>
    <dbReference type="NCBI Taxonomy" id="1505087"/>
    <lineage>
        <taxon>Bacteria</taxon>
        <taxon>Pseudomonadati</taxon>
        <taxon>Pseudomonadota</taxon>
        <taxon>Alphaproteobacteria</taxon>
        <taxon>Hyphomicrobiales</taxon>
        <taxon>Nitrobacteraceae</taxon>
        <taxon>Bradyrhizobium</taxon>
    </lineage>
</organism>
<dbReference type="OrthoDB" id="8482016at2"/>
<dbReference type="Proteomes" id="UP000076959">
    <property type="component" value="Unassembled WGS sequence"/>
</dbReference>
<gene>
    <name evidence="1" type="ORF">AYJ54_03935</name>
</gene>
<comment type="caution">
    <text evidence="1">The sequence shown here is derived from an EMBL/GenBank/DDBJ whole genome shotgun (WGS) entry which is preliminary data.</text>
</comment>